<dbReference type="CDD" id="cd03784">
    <property type="entry name" value="GT1_Gtf-like"/>
    <property type="match status" value="1"/>
</dbReference>
<dbReference type="GO" id="GO:0008194">
    <property type="term" value="F:UDP-glycosyltransferase activity"/>
    <property type="evidence" value="ECO:0007669"/>
    <property type="project" value="InterPro"/>
</dbReference>
<dbReference type="Pfam" id="PF06722">
    <property type="entry name" value="EryCIII-like_C"/>
    <property type="match status" value="1"/>
</dbReference>
<dbReference type="Gene3D" id="3.40.50.2000">
    <property type="entry name" value="Glycogen Phosphorylase B"/>
    <property type="match status" value="2"/>
</dbReference>
<dbReference type="PANTHER" id="PTHR48050">
    <property type="entry name" value="STEROL 3-BETA-GLUCOSYLTRANSFERASE"/>
    <property type="match status" value="1"/>
</dbReference>
<reference evidence="2 3" key="1">
    <citation type="submission" date="2019-03" db="EMBL/GenBank/DDBJ databases">
        <title>Bradyrhizobium diversity isolated from nodules of Chamaecrista fasciculata.</title>
        <authorList>
            <person name="Klepa M.S."/>
            <person name="Urquiaga M.O."/>
            <person name="Hungria M."/>
            <person name="Delamuta J.R."/>
        </authorList>
    </citation>
    <scope>NUCLEOTIDE SEQUENCE [LARGE SCALE GENOMIC DNA]</scope>
    <source>
        <strain evidence="2 3">CNPSo 3448</strain>
    </source>
</reference>
<evidence type="ECO:0000313" key="2">
    <source>
        <dbReference type="EMBL" id="TFV50006.1"/>
    </source>
</evidence>
<gene>
    <name evidence="2" type="ORF">E4K65_07565</name>
</gene>
<evidence type="ECO:0000259" key="1">
    <source>
        <dbReference type="Pfam" id="PF06722"/>
    </source>
</evidence>
<name>A0A4Y9M490_9BRAD</name>
<keyword evidence="3" id="KW-1185">Reference proteome</keyword>
<organism evidence="2 3">
    <name type="scientific">Bradyrhizobium niftali</name>
    <dbReference type="NCBI Taxonomy" id="2560055"/>
    <lineage>
        <taxon>Bacteria</taxon>
        <taxon>Pseudomonadati</taxon>
        <taxon>Pseudomonadota</taxon>
        <taxon>Alphaproteobacteria</taxon>
        <taxon>Hyphomicrobiales</taxon>
        <taxon>Nitrobacteraceae</taxon>
        <taxon>Bradyrhizobium</taxon>
    </lineage>
</organism>
<dbReference type="FunFam" id="3.40.50.2000:FF:000009">
    <property type="entry name" value="Sterol 3-beta-glucosyltransferase UGT80A2"/>
    <property type="match status" value="1"/>
</dbReference>
<keyword evidence="2" id="KW-0808">Transferase</keyword>
<dbReference type="OrthoDB" id="9805366at2"/>
<dbReference type="InterPro" id="IPR002213">
    <property type="entry name" value="UDP_glucos_trans"/>
</dbReference>
<dbReference type="InterPro" id="IPR010610">
    <property type="entry name" value="EryCIII-like_C"/>
</dbReference>
<comment type="caution">
    <text evidence="2">The sequence shown here is derived from an EMBL/GenBank/DDBJ whole genome shotgun (WGS) entry which is preliminary data.</text>
</comment>
<dbReference type="Proteomes" id="UP000297966">
    <property type="component" value="Unassembled WGS sequence"/>
</dbReference>
<dbReference type="SUPFAM" id="SSF53756">
    <property type="entry name" value="UDP-Glycosyltransferase/glycogen phosphorylase"/>
    <property type="match status" value="1"/>
</dbReference>
<protein>
    <submittedName>
        <fullName evidence="2">Glycosyltransferase</fullName>
    </submittedName>
</protein>
<dbReference type="EMBL" id="SPQT01000002">
    <property type="protein sequence ID" value="TFV50006.1"/>
    <property type="molecule type" value="Genomic_DNA"/>
</dbReference>
<dbReference type="PANTHER" id="PTHR48050:SF13">
    <property type="entry name" value="STEROL 3-BETA-GLUCOSYLTRANSFERASE UGT80A2"/>
    <property type="match status" value="1"/>
</dbReference>
<dbReference type="AlphaFoldDB" id="A0A4Y9M490"/>
<dbReference type="InterPro" id="IPR050426">
    <property type="entry name" value="Glycosyltransferase_28"/>
</dbReference>
<dbReference type="RefSeq" id="WP_135173588.1">
    <property type="nucleotide sequence ID" value="NZ_SPQT01000002.1"/>
</dbReference>
<dbReference type="GO" id="GO:0016758">
    <property type="term" value="F:hexosyltransferase activity"/>
    <property type="evidence" value="ECO:0007669"/>
    <property type="project" value="UniProtKB-ARBA"/>
</dbReference>
<sequence>MKFAVVTYGTEGDTRPMALLCRALVDAGHEAHLLADAATLGYAADLNITTTALAGDIRAILLQDATREARRGGFTETARAFARLAATNSEAWLRTTTAVAQGCDVIVLGGLAAFIGLSAAEALRVPAIGTGLIPITPTSAFASPFLRPGAVPRFVNRASHKLINALIWRAFKPSINAARAAACGLPARRHLWNEHPMLYGISPSLVRPPADWPPNATVCGQWLAPVAEWIPPKDLSEFLAAGEPPIYLGFGSMAALGGPSLMTQVLEALRGRRTLLYPGWGNVDAADLPANVHLLAEAPHGWLFPKTSLIIHHGGAGTAHAAARAGVPSVVVPFAGDQFFWAERLLRVGAAPAPVPAKGLSADRLSLAISEAGKSAMRDNAAVLGASIAKEDGLTAAVAAIEALTKSALTSGGVSRADYV</sequence>
<evidence type="ECO:0000313" key="3">
    <source>
        <dbReference type="Proteomes" id="UP000297966"/>
    </source>
</evidence>
<accession>A0A4Y9M490</accession>
<feature type="domain" description="Erythromycin biosynthesis protein CIII-like C-terminal" evidence="1">
    <location>
        <begin position="284"/>
        <end position="391"/>
    </location>
</feature>
<proteinExistence type="predicted"/>
<dbReference type="GO" id="GO:0017000">
    <property type="term" value="P:antibiotic biosynthetic process"/>
    <property type="evidence" value="ECO:0007669"/>
    <property type="project" value="UniProtKB-ARBA"/>
</dbReference>